<dbReference type="Proteomes" id="UP001519287">
    <property type="component" value="Unassembled WGS sequence"/>
</dbReference>
<sequence>MNRTMRGKTVKGKMLIVALLLVVFLTACSSGGTKDPGKATPTPAAGGTSSPAATEEKHDPVTLRMATWNDTYQELYDMFHQKYPWITVEPVFPADGDLMATIKANDAANTPIDLTWIIEMAPFLKDDMLEDLNPYMAKDESLKNKQFDPGFLENFDINGKRFAAPFVYVPTFLTVNLDMLQKHGLEMPKNDWTLEEFREMAKKATDPAAREYGLAYNSLWGLHFMSAVAVANGSAPNTSYMNADWTQSVMNTPAVLDDIKWMQGFVTKDGSLASVKKGTELGLDIGSDFLKGKSLFDFGGDWVLPILEKSATFKWDILPIPKGKVKQVTHGMIGALGINKASKHKDEAYLWISFQYEMEAQKWKIDHGAMASVKDDELLNYYSQSPMWQGRNADALKHISELACCVDMTQKLPAFAEYPWSLAYEVIMGEFKVEEIIPRIELFNKRTMEVRKELGW</sequence>
<protein>
    <submittedName>
        <fullName evidence="7">ABC-type glycerol-3-phosphate transport system substrate-binding protein</fullName>
    </submittedName>
</protein>
<organism evidence="7 8">
    <name type="scientific">Paenibacillus eucommiae</name>
    <dbReference type="NCBI Taxonomy" id="1355755"/>
    <lineage>
        <taxon>Bacteria</taxon>
        <taxon>Bacillati</taxon>
        <taxon>Bacillota</taxon>
        <taxon>Bacilli</taxon>
        <taxon>Bacillales</taxon>
        <taxon>Paenibacillaceae</taxon>
        <taxon>Paenibacillus</taxon>
    </lineage>
</organism>
<feature type="signal peptide" evidence="6">
    <location>
        <begin position="1"/>
        <end position="29"/>
    </location>
</feature>
<dbReference type="InterPro" id="IPR050490">
    <property type="entry name" value="Bact_solute-bd_prot1"/>
</dbReference>
<keyword evidence="3" id="KW-0813">Transport</keyword>
<feature type="region of interest" description="Disordered" evidence="5">
    <location>
        <begin position="32"/>
        <end position="59"/>
    </location>
</feature>
<dbReference type="Gene3D" id="3.40.190.10">
    <property type="entry name" value="Periplasmic binding protein-like II"/>
    <property type="match status" value="1"/>
</dbReference>
<evidence type="ECO:0000313" key="8">
    <source>
        <dbReference type="Proteomes" id="UP001519287"/>
    </source>
</evidence>
<evidence type="ECO:0000256" key="4">
    <source>
        <dbReference type="ARBA" id="ARBA00022729"/>
    </source>
</evidence>
<keyword evidence="8" id="KW-1185">Reference proteome</keyword>
<proteinExistence type="inferred from homology"/>
<dbReference type="InterPro" id="IPR006059">
    <property type="entry name" value="SBP"/>
</dbReference>
<dbReference type="RefSeq" id="WP_209975496.1">
    <property type="nucleotide sequence ID" value="NZ_JAGGLB010000020.1"/>
</dbReference>
<evidence type="ECO:0000256" key="1">
    <source>
        <dbReference type="ARBA" id="ARBA00004196"/>
    </source>
</evidence>
<dbReference type="PANTHER" id="PTHR43649:SF31">
    <property type="entry name" value="SN-GLYCEROL-3-PHOSPHATE-BINDING PERIPLASMIC PROTEIN UGPB"/>
    <property type="match status" value="1"/>
</dbReference>
<evidence type="ECO:0000256" key="6">
    <source>
        <dbReference type="SAM" id="SignalP"/>
    </source>
</evidence>
<evidence type="ECO:0000256" key="2">
    <source>
        <dbReference type="ARBA" id="ARBA00008520"/>
    </source>
</evidence>
<dbReference type="SUPFAM" id="SSF53850">
    <property type="entry name" value="Periplasmic binding protein-like II"/>
    <property type="match status" value="1"/>
</dbReference>
<dbReference type="PANTHER" id="PTHR43649">
    <property type="entry name" value="ARABINOSE-BINDING PROTEIN-RELATED"/>
    <property type="match status" value="1"/>
</dbReference>
<accession>A0ABS4J1A2</accession>
<comment type="subcellular location">
    <subcellularLocation>
        <location evidence="1">Cell envelope</location>
    </subcellularLocation>
</comment>
<gene>
    <name evidence="7" type="ORF">J2Z66_005233</name>
</gene>
<evidence type="ECO:0000256" key="5">
    <source>
        <dbReference type="SAM" id="MobiDB-lite"/>
    </source>
</evidence>
<keyword evidence="4 6" id="KW-0732">Signal</keyword>
<comment type="similarity">
    <text evidence="2">Belongs to the bacterial solute-binding protein 1 family.</text>
</comment>
<dbReference type="EMBL" id="JAGGLB010000020">
    <property type="protein sequence ID" value="MBP1993607.1"/>
    <property type="molecule type" value="Genomic_DNA"/>
</dbReference>
<comment type="caution">
    <text evidence="7">The sequence shown here is derived from an EMBL/GenBank/DDBJ whole genome shotgun (WGS) entry which is preliminary data.</text>
</comment>
<reference evidence="7 8" key="1">
    <citation type="submission" date="2021-03" db="EMBL/GenBank/DDBJ databases">
        <title>Genomic Encyclopedia of Type Strains, Phase IV (KMG-IV): sequencing the most valuable type-strain genomes for metagenomic binning, comparative biology and taxonomic classification.</title>
        <authorList>
            <person name="Goeker M."/>
        </authorList>
    </citation>
    <scope>NUCLEOTIDE SEQUENCE [LARGE SCALE GENOMIC DNA]</scope>
    <source>
        <strain evidence="7 8">DSM 26048</strain>
    </source>
</reference>
<evidence type="ECO:0000256" key="3">
    <source>
        <dbReference type="ARBA" id="ARBA00022448"/>
    </source>
</evidence>
<dbReference type="PROSITE" id="PS51257">
    <property type="entry name" value="PROKAR_LIPOPROTEIN"/>
    <property type="match status" value="1"/>
</dbReference>
<evidence type="ECO:0000313" key="7">
    <source>
        <dbReference type="EMBL" id="MBP1993607.1"/>
    </source>
</evidence>
<name>A0ABS4J1A2_9BACL</name>
<dbReference type="Pfam" id="PF01547">
    <property type="entry name" value="SBP_bac_1"/>
    <property type="match status" value="1"/>
</dbReference>
<feature type="chain" id="PRO_5046621570" evidence="6">
    <location>
        <begin position="30"/>
        <end position="456"/>
    </location>
</feature>